<feature type="domain" description="Inner kinetochore subunit AME1" evidence="2">
    <location>
        <begin position="443"/>
        <end position="670"/>
    </location>
</feature>
<feature type="region of interest" description="Disordered" evidence="1">
    <location>
        <begin position="1"/>
        <end position="22"/>
    </location>
</feature>
<evidence type="ECO:0000313" key="4">
    <source>
        <dbReference type="Proteomes" id="UP000054383"/>
    </source>
</evidence>
<feature type="region of interest" description="Disordered" evidence="1">
    <location>
        <begin position="41"/>
        <end position="475"/>
    </location>
</feature>
<feature type="compositionally biased region" description="Polar residues" evidence="1">
    <location>
        <begin position="138"/>
        <end position="179"/>
    </location>
</feature>
<feature type="compositionally biased region" description="Low complexity" evidence="1">
    <location>
        <begin position="394"/>
        <end position="405"/>
    </location>
</feature>
<keyword evidence="4" id="KW-1185">Reference proteome</keyword>
<feature type="compositionally biased region" description="Basic and acidic residues" evidence="1">
    <location>
        <begin position="1"/>
        <end position="10"/>
    </location>
</feature>
<sequence length="677" mass="74715">MASSREERLQMRQRGAGTRKVQEVDFGFSFGLPVAAAPAPSIDQVVQQPETQTQTSTPTPTPTPTQKQTPPQTRKEAIRATTQSPRHSPRSPRTKQTPRLSAAHVAADEDQGRSSKRRRIGPRNDDSNNSPRSRNDTAVATTNEEPAVSKSQQAQKTQDTAETTTNAETQKDSPVTHNQEANPPTPTEEPEASAKPKRGRRKSSAPKATQPAPEEAPEESPSARERQNSAATKATRVRQQTDNTQPIESEPTRSRQGSRPAADKPENATQPEPKRKRRARTSQVTTTVDTSPKETGSGRSKRQRQQAAQAAEPEPEPRPVEAEDENESMQPKRKRRKSVKSAEREPEPAEEPEEEPEPEPEPIRTKKRKGKQRASEDDAQEVPVRTQDDRSQDQAEPSAAESAQPPKRRRVRPSAATASEPSTRRRRSSEEGREDGGERRRDGTVAITVHRLADTRALDTNSDASDETDGLDTRKTFPRRAGVNAADVLAQICQEIVDKHLTGLSNSVANESNQAKRSEAGRQRKAVEAYNNQLQERLFELSELLESNFALGVKLKKAKRETTEMRNRLLEVRRQRHEVALRMDAVRQKHSAEESAKMSRNAINNSLHQLESTLERGRARPGEGTGNEDDGIAGLEFTLRTVAEDVSSAAEGSHGGLLGQVRAFNAQLETAARALGL</sequence>
<name>A0A0U1M384_TALIS</name>
<dbReference type="OMA" id="SVMRIKG"/>
<dbReference type="OrthoDB" id="5377952at2759"/>
<feature type="compositionally biased region" description="Polar residues" evidence="1">
    <location>
        <begin position="228"/>
        <end position="247"/>
    </location>
</feature>
<gene>
    <name evidence="3" type="ORF">PISL3812_07056</name>
</gene>
<dbReference type="STRING" id="28573.A0A0U1M384"/>
<dbReference type="InterPro" id="IPR048743">
    <property type="entry name" value="AME1"/>
</dbReference>
<dbReference type="AlphaFoldDB" id="A0A0U1M384"/>
<evidence type="ECO:0000259" key="2">
    <source>
        <dbReference type="Pfam" id="PF20994"/>
    </source>
</evidence>
<evidence type="ECO:0000313" key="3">
    <source>
        <dbReference type="EMBL" id="CRG90015.1"/>
    </source>
</evidence>
<feature type="compositionally biased region" description="Acidic residues" evidence="1">
    <location>
        <begin position="348"/>
        <end position="360"/>
    </location>
</feature>
<feature type="compositionally biased region" description="Basic residues" evidence="1">
    <location>
        <begin position="195"/>
        <end position="204"/>
    </location>
</feature>
<feature type="compositionally biased region" description="Low complexity" evidence="1">
    <location>
        <begin position="47"/>
        <end position="72"/>
    </location>
</feature>
<organism evidence="3 4">
    <name type="scientific">Talaromyces islandicus</name>
    <name type="common">Penicillium islandicum</name>
    <dbReference type="NCBI Taxonomy" id="28573"/>
    <lineage>
        <taxon>Eukaryota</taxon>
        <taxon>Fungi</taxon>
        <taxon>Dikarya</taxon>
        <taxon>Ascomycota</taxon>
        <taxon>Pezizomycotina</taxon>
        <taxon>Eurotiomycetes</taxon>
        <taxon>Eurotiomycetidae</taxon>
        <taxon>Eurotiales</taxon>
        <taxon>Trichocomaceae</taxon>
        <taxon>Talaromyces</taxon>
        <taxon>Talaromyces sect. Islandici</taxon>
    </lineage>
</organism>
<dbReference type="Pfam" id="PF20994">
    <property type="entry name" value="CENPU"/>
    <property type="match status" value="1"/>
</dbReference>
<accession>A0A0U1M384</accession>
<feature type="compositionally biased region" description="Basic and acidic residues" evidence="1">
    <location>
        <begin position="428"/>
        <end position="443"/>
    </location>
</feature>
<evidence type="ECO:0000256" key="1">
    <source>
        <dbReference type="SAM" id="MobiDB-lite"/>
    </source>
</evidence>
<dbReference type="Proteomes" id="UP000054383">
    <property type="component" value="Unassembled WGS sequence"/>
</dbReference>
<reference evidence="3 4" key="1">
    <citation type="submission" date="2015-04" db="EMBL/GenBank/DDBJ databases">
        <authorList>
            <person name="Syromyatnikov M.Y."/>
            <person name="Popov V.N."/>
        </authorList>
    </citation>
    <scope>NUCLEOTIDE SEQUENCE [LARGE SCALE GENOMIC DNA]</scope>
    <source>
        <strain evidence="3">WF-38-12</strain>
    </source>
</reference>
<proteinExistence type="predicted"/>
<protein>
    <submittedName>
        <fullName evidence="3">Zinc finger CCCH domain-containing protein 13</fullName>
    </submittedName>
</protein>
<dbReference type="EMBL" id="CVMT01000007">
    <property type="protein sequence ID" value="CRG90015.1"/>
    <property type="molecule type" value="Genomic_DNA"/>
</dbReference>
<feature type="compositionally biased region" description="Polar residues" evidence="1">
    <location>
        <begin position="281"/>
        <end position="298"/>
    </location>
</feature>